<evidence type="ECO:0000313" key="2">
    <source>
        <dbReference type="Proteomes" id="UP000272908"/>
    </source>
</evidence>
<name>A0A3B0MSG7_9RHOB</name>
<dbReference type="Proteomes" id="UP000272908">
    <property type="component" value="Unassembled WGS sequence"/>
</dbReference>
<dbReference type="AlphaFoldDB" id="A0A3B0MSG7"/>
<evidence type="ECO:0000313" key="1">
    <source>
        <dbReference type="EMBL" id="SUZ33987.1"/>
    </source>
</evidence>
<dbReference type="OrthoDB" id="9890655at2"/>
<keyword evidence="2" id="KW-1185">Reference proteome</keyword>
<dbReference type="EMBL" id="UIHC01000101">
    <property type="protein sequence ID" value="SUZ33987.1"/>
    <property type="molecule type" value="Genomic_DNA"/>
</dbReference>
<proteinExistence type="predicted"/>
<organism evidence="1 2">
    <name type="scientific">Roseinatronobacter ekhonensis</name>
    <dbReference type="NCBI Taxonomy" id="254356"/>
    <lineage>
        <taxon>Bacteria</taxon>
        <taxon>Pseudomonadati</taxon>
        <taxon>Pseudomonadota</taxon>
        <taxon>Alphaproteobacteria</taxon>
        <taxon>Rhodobacterales</taxon>
        <taxon>Paracoccaceae</taxon>
        <taxon>Roseinatronobacter</taxon>
    </lineage>
</organism>
<sequence>MKNQPNRRTCVTAEEMVRLKAEADELANMQNILNALPMDLQIESLPDEALDRLREITRSPATVLCGDSLLLWNNICRARRSLKSIN</sequence>
<gene>
    <name evidence="1" type="ORF">ROE7235_03768</name>
</gene>
<dbReference type="RefSeq" id="WP_121097399.1">
    <property type="nucleotide sequence ID" value="NZ_UIHC01000101.1"/>
</dbReference>
<accession>A0A3B0MSG7</accession>
<reference evidence="2" key="1">
    <citation type="submission" date="2018-08" db="EMBL/GenBank/DDBJ databases">
        <authorList>
            <person name="Rodrigo-Torres L."/>
            <person name="Arahal R. D."/>
            <person name="Lucena T."/>
        </authorList>
    </citation>
    <scope>NUCLEOTIDE SEQUENCE [LARGE SCALE GENOMIC DNA]</scope>
    <source>
        <strain evidence="2">CECT 7235</strain>
    </source>
</reference>
<protein>
    <submittedName>
        <fullName evidence="1">Uncharacterized protein</fullName>
    </submittedName>
</protein>